<evidence type="ECO:0000256" key="7">
    <source>
        <dbReference type="ARBA" id="ARBA00022884"/>
    </source>
</evidence>
<evidence type="ECO:0000256" key="3">
    <source>
        <dbReference type="ARBA" id="ARBA00006678"/>
    </source>
</evidence>
<evidence type="ECO:0000256" key="8">
    <source>
        <dbReference type="ARBA" id="ARBA00023242"/>
    </source>
</evidence>
<dbReference type="InterPro" id="IPR050590">
    <property type="entry name" value="Exosome_comp_Rrp42_subfam"/>
</dbReference>
<dbReference type="EMBL" id="JANBPT010000790">
    <property type="protein sequence ID" value="KAJ1912909.1"/>
    <property type="molecule type" value="Genomic_DNA"/>
</dbReference>
<reference evidence="11" key="1">
    <citation type="submission" date="2022-07" db="EMBL/GenBank/DDBJ databases">
        <title>Phylogenomic reconstructions and comparative analyses of Kickxellomycotina fungi.</title>
        <authorList>
            <person name="Reynolds N.K."/>
            <person name="Stajich J.E."/>
            <person name="Barry K."/>
            <person name="Grigoriev I.V."/>
            <person name="Crous P."/>
            <person name="Smith M.E."/>
        </authorList>
    </citation>
    <scope>NUCLEOTIDE SEQUENCE</scope>
    <source>
        <strain evidence="11">RSA 861</strain>
    </source>
</reference>
<evidence type="ECO:0000256" key="4">
    <source>
        <dbReference type="ARBA" id="ARBA00022490"/>
    </source>
</evidence>
<organism evidence="11 12">
    <name type="scientific">Tieghemiomyces parasiticus</name>
    <dbReference type="NCBI Taxonomy" id="78921"/>
    <lineage>
        <taxon>Eukaryota</taxon>
        <taxon>Fungi</taxon>
        <taxon>Fungi incertae sedis</taxon>
        <taxon>Zoopagomycota</taxon>
        <taxon>Kickxellomycotina</taxon>
        <taxon>Dimargaritomycetes</taxon>
        <taxon>Dimargaritales</taxon>
        <taxon>Dimargaritaceae</taxon>
        <taxon>Tieghemiomyces</taxon>
    </lineage>
</organism>
<dbReference type="Proteomes" id="UP001150569">
    <property type="component" value="Unassembled WGS sequence"/>
</dbReference>
<dbReference type="PANTHER" id="PTHR11097:SF9">
    <property type="entry name" value="EXOSOME COMPLEX COMPONENT RRP43"/>
    <property type="match status" value="1"/>
</dbReference>
<evidence type="ECO:0000256" key="1">
    <source>
        <dbReference type="ARBA" id="ARBA00004496"/>
    </source>
</evidence>
<dbReference type="Pfam" id="PF01138">
    <property type="entry name" value="RNase_PH"/>
    <property type="match status" value="1"/>
</dbReference>
<dbReference type="AlphaFoldDB" id="A0A9W7ZN11"/>
<dbReference type="GO" id="GO:0000467">
    <property type="term" value="P:exonucleolytic trimming to generate mature 3'-end of 5.8S rRNA from tricistronic rRNA transcript (SSU-rRNA, 5.8S rRNA, LSU-rRNA)"/>
    <property type="evidence" value="ECO:0007669"/>
    <property type="project" value="TreeGrafter"/>
</dbReference>
<dbReference type="GO" id="GO:0071028">
    <property type="term" value="P:nuclear mRNA surveillance"/>
    <property type="evidence" value="ECO:0007669"/>
    <property type="project" value="TreeGrafter"/>
</dbReference>
<evidence type="ECO:0000313" key="12">
    <source>
        <dbReference type="Proteomes" id="UP001150569"/>
    </source>
</evidence>
<dbReference type="GO" id="GO:0000177">
    <property type="term" value="C:cytoplasmic exosome (RNase complex)"/>
    <property type="evidence" value="ECO:0007669"/>
    <property type="project" value="TreeGrafter"/>
</dbReference>
<evidence type="ECO:0000256" key="5">
    <source>
        <dbReference type="ARBA" id="ARBA00022552"/>
    </source>
</evidence>
<dbReference type="OrthoDB" id="45882at2759"/>
<keyword evidence="7" id="KW-0694">RNA-binding</keyword>
<dbReference type="GO" id="GO:0034473">
    <property type="term" value="P:U1 snRNA 3'-end processing"/>
    <property type="evidence" value="ECO:0007669"/>
    <property type="project" value="TreeGrafter"/>
</dbReference>
<dbReference type="GO" id="GO:0071038">
    <property type="term" value="P:TRAMP-dependent tRNA surveillance pathway"/>
    <property type="evidence" value="ECO:0007669"/>
    <property type="project" value="TreeGrafter"/>
</dbReference>
<keyword evidence="5" id="KW-0698">rRNA processing</keyword>
<dbReference type="PANTHER" id="PTHR11097">
    <property type="entry name" value="EXOSOME COMPLEX EXONUCLEASE RIBOSOMAL RNA PROCESSING PROTEIN"/>
    <property type="match status" value="1"/>
</dbReference>
<dbReference type="GO" id="GO:0005730">
    <property type="term" value="C:nucleolus"/>
    <property type="evidence" value="ECO:0007669"/>
    <property type="project" value="UniProtKB-SubCell"/>
</dbReference>
<dbReference type="InterPro" id="IPR020568">
    <property type="entry name" value="Ribosomal_Su5_D2-typ_SF"/>
</dbReference>
<evidence type="ECO:0000256" key="9">
    <source>
        <dbReference type="ARBA" id="ARBA00030617"/>
    </source>
</evidence>
<dbReference type="SUPFAM" id="SSF54211">
    <property type="entry name" value="Ribosomal protein S5 domain 2-like"/>
    <property type="match status" value="1"/>
</dbReference>
<evidence type="ECO:0000256" key="2">
    <source>
        <dbReference type="ARBA" id="ARBA00004604"/>
    </source>
</evidence>
<proteinExistence type="inferred from homology"/>
<keyword evidence="4" id="KW-0963">Cytoplasm</keyword>
<name>A0A9W7ZN11_9FUNG</name>
<keyword evidence="12" id="KW-1185">Reference proteome</keyword>
<feature type="domain" description="Exoribonuclease phosphorolytic" evidence="10">
    <location>
        <begin position="41"/>
        <end position="176"/>
    </location>
</feature>
<accession>A0A9W7ZN11</accession>
<protein>
    <recommendedName>
        <fullName evidence="9">Ribosomal RNA-processing protein 43</fullName>
    </recommendedName>
</protein>
<dbReference type="GO" id="GO:0035925">
    <property type="term" value="F:mRNA 3'-UTR AU-rich region binding"/>
    <property type="evidence" value="ECO:0007669"/>
    <property type="project" value="TreeGrafter"/>
</dbReference>
<keyword evidence="8" id="KW-0539">Nucleus</keyword>
<evidence type="ECO:0000259" key="10">
    <source>
        <dbReference type="Pfam" id="PF01138"/>
    </source>
</evidence>
<dbReference type="GO" id="GO:0016075">
    <property type="term" value="P:rRNA catabolic process"/>
    <property type="evidence" value="ECO:0007669"/>
    <property type="project" value="TreeGrafter"/>
</dbReference>
<comment type="subcellular location">
    <subcellularLocation>
        <location evidence="1">Cytoplasm</location>
    </subcellularLocation>
    <subcellularLocation>
        <location evidence="2">Nucleus</location>
        <location evidence="2">Nucleolus</location>
    </subcellularLocation>
</comment>
<dbReference type="GO" id="GO:0000176">
    <property type="term" value="C:nuclear exosome (RNase complex)"/>
    <property type="evidence" value="ECO:0007669"/>
    <property type="project" value="TreeGrafter"/>
</dbReference>
<dbReference type="GO" id="GO:0034476">
    <property type="term" value="P:U5 snRNA 3'-end processing"/>
    <property type="evidence" value="ECO:0007669"/>
    <property type="project" value="TreeGrafter"/>
</dbReference>
<sequence length="213" mass="23546">MAQNAPPIVLSANAFEKIAPAAYHRRFFARNLRPDARHFSDFRDTSVQINSVTTAYGSAVVRMGSTMVICGIKGEVAQPDVNFPERGYFVPNIELSPVASTDFSPGTPSELAQVLSYRLDQVVREGGLLDLTQLCIEEKAAVWTLYADITVLAYDGNVFDAALLALQTALLYTKLPRAQFDTDTSIVTVTKELIQPILIRRRVYAASFAYFTE</sequence>
<dbReference type="Gene3D" id="3.30.230.70">
    <property type="entry name" value="GHMP Kinase, N-terminal domain"/>
    <property type="match status" value="1"/>
</dbReference>
<keyword evidence="6" id="KW-0271">Exosome</keyword>
<dbReference type="GO" id="GO:0034475">
    <property type="term" value="P:U4 snRNA 3'-end processing"/>
    <property type="evidence" value="ECO:0007669"/>
    <property type="project" value="TreeGrafter"/>
</dbReference>
<dbReference type="InterPro" id="IPR027408">
    <property type="entry name" value="PNPase/RNase_PH_dom_sf"/>
</dbReference>
<dbReference type="InterPro" id="IPR001247">
    <property type="entry name" value="ExoRNase_PH_dom1"/>
</dbReference>
<evidence type="ECO:0000256" key="6">
    <source>
        <dbReference type="ARBA" id="ARBA00022835"/>
    </source>
</evidence>
<comment type="caution">
    <text evidence="11">The sequence shown here is derived from an EMBL/GenBank/DDBJ whole genome shotgun (WGS) entry which is preliminary data.</text>
</comment>
<dbReference type="GO" id="GO:0071035">
    <property type="term" value="P:nuclear polyadenylation-dependent rRNA catabolic process"/>
    <property type="evidence" value="ECO:0007669"/>
    <property type="project" value="TreeGrafter"/>
</dbReference>
<comment type="similarity">
    <text evidence="3">Belongs to the RNase PH family.</text>
</comment>
<evidence type="ECO:0000313" key="11">
    <source>
        <dbReference type="EMBL" id="KAJ1912909.1"/>
    </source>
</evidence>
<gene>
    <name evidence="11" type="ORF">IWQ60_009442</name>
</gene>